<sequence length="29" mass="3178">MDRKVCLITGGNAGIVIELTQKYTTVSHE</sequence>
<dbReference type="EMBL" id="PVTO01000011">
    <property type="protein sequence ID" value="PRY82528.1"/>
    <property type="molecule type" value="Genomic_DNA"/>
</dbReference>
<comment type="caution">
    <text evidence="1">The sequence shown here is derived from an EMBL/GenBank/DDBJ whole genome shotgun (WGS) entry which is preliminary data.</text>
</comment>
<gene>
    <name evidence="1" type="ORF">CLV38_11178</name>
</gene>
<organism evidence="1 2">
    <name type="scientific">Alkalibacterium olivapovliticus</name>
    <dbReference type="NCBI Taxonomy" id="99907"/>
    <lineage>
        <taxon>Bacteria</taxon>
        <taxon>Bacillati</taxon>
        <taxon>Bacillota</taxon>
        <taxon>Bacilli</taxon>
        <taxon>Lactobacillales</taxon>
        <taxon>Carnobacteriaceae</taxon>
        <taxon>Alkalibacterium</taxon>
    </lineage>
</organism>
<dbReference type="Proteomes" id="UP000238205">
    <property type="component" value="Unassembled WGS sequence"/>
</dbReference>
<evidence type="ECO:0000313" key="1">
    <source>
        <dbReference type="EMBL" id="PRY82528.1"/>
    </source>
</evidence>
<dbReference type="AlphaFoldDB" id="A0A2T0W745"/>
<keyword evidence="2" id="KW-1185">Reference proteome</keyword>
<accession>A0A2T0W745</accession>
<evidence type="ECO:0000313" key="2">
    <source>
        <dbReference type="Proteomes" id="UP000238205"/>
    </source>
</evidence>
<reference evidence="1 2" key="1">
    <citation type="submission" date="2018-03" db="EMBL/GenBank/DDBJ databases">
        <title>Genomic Encyclopedia of Archaeal and Bacterial Type Strains, Phase II (KMG-II): from individual species to whole genera.</title>
        <authorList>
            <person name="Goeker M."/>
        </authorList>
    </citation>
    <scope>NUCLEOTIDE SEQUENCE [LARGE SCALE GENOMIC DNA]</scope>
    <source>
        <strain evidence="1 2">DSM 13175</strain>
    </source>
</reference>
<name>A0A2T0W745_9LACT</name>
<proteinExistence type="predicted"/>
<protein>
    <submittedName>
        <fullName evidence="1">Uncharacterized protein</fullName>
    </submittedName>
</protein>